<proteinExistence type="predicted"/>
<organism evidence="2 3">
    <name type="scientific">Beauveria asiatica</name>
    <dbReference type="NCBI Taxonomy" id="1069075"/>
    <lineage>
        <taxon>Eukaryota</taxon>
        <taxon>Fungi</taxon>
        <taxon>Dikarya</taxon>
        <taxon>Ascomycota</taxon>
        <taxon>Pezizomycotina</taxon>
        <taxon>Sordariomycetes</taxon>
        <taxon>Hypocreomycetidae</taxon>
        <taxon>Hypocreales</taxon>
        <taxon>Cordycipitaceae</taxon>
        <taxon>Beauveria</taxon>
    </lineage>
</organism>
<dbReference type="EMBL" id="JAAHCF010000381">
    <property type="protein sequence ID" value="KAK8144508.1"/>
    <property type="molecule type" value="Genomic_DNA"/>
</dbReference>
<dbReference type="SUPFAM" id="SSF56112">
    <property type="entry name" value="Protein kinase-like (PK-like)"/>
    <property type="match status" value="1"/>
</dbReference>
<dbReference type="PANTHER" id="PTHR21310:SF15">
    <property type="entry name" value="AMINOGLYCOSIDE PHOSPHOTRANSFERASE DOMAIN-CONTAINING PROTEIN"/>
    <property type="match status" value="1"/>
</dbReference>
<protein>
    <recommendedName>
        <fullName evidence="1">Aminoglycoside phosphotransferase domain-containing protein</fullName>
    </recommendedName>
</protein>
<gene>
    <name evidence="2" type="ORF">G3M48_005715</name>
</gene>
<reference evidence="2 3" key="1">
    <citation type="submission" date="2020-02" db="EMBL/GenBank/DDBJ databases">
        <title>Comparative genomics of the hypocrealean fungal genus Beauvera.</title>
        <authorList>
            <person name="Showalter D.N."/>
            <person name="Bushley K.E."/>
            <person name="Rehner S.A."/>
        </authorList>
    </citation>
    <scope>NUCLEOTIDE SEQUENCE [LARGE SCALE GENOMIC DNA]</scope>
    <source>
        <strain evidence="2 3">ARSEF4384</strain>
    </source>
</reference>
<accession>A0AAW0RRE2</accession>
<feature type="domain" description="Aminoglycoside phosphotransferase" evidence="1">
    <location>
        <begin position="639"/>
        <end position="841"/>
    </location>
</feature>
<evidence type="ECO:0000313" key="2">
    <source>
        <dbReference type="EMBL" id="KAK8144508.1"/>
    </source>
</evidence>
<dbReference type="PANTHER" id="PTHR21310">
    <property type="entry name" value="AMINOGLYCOSIDE PHOSPHOTRANSFERASE-RELATED-RELATED"/>
    <property type="match status" value="1"/>
</dbReference>
<evidence type="ECO:0000313" key="3">
    <source>
        <dbReference type="Proteomes" id="UP001397290"/>
    </source>
</evidence>
<sequence>MASSGRPGWLLQAMCVAGEDARVPTHGRFKLSNPLYQPAGLAPVHYRPETWRGGQTAIFHSHCYDYVGSVSAALCAVTSCEFDPTQELLANTQPVRHSLRQGLDEKLHRLPRELRWQIADYLLPYYNAVAATQLCIRQPHRVRVALALNVWAHLVKVHGNIYICGLSNTNDDKGHQISILLHNACSHPFPDTIYIARDHWGVRNIIFSRADKSFQAQKRLDTWWESIRIDNSGVIVTGYSDGLKLRRVTFKENETTNTLGWSTPHSPLIPFQILRPQKASGWLRFDRFIINEKDVIGYYVGLELDTVALHTQKRGEQSHAKVDAHWLYMPLNDGEWVCQVWLRCRVTPPRRNILIFVINTGRVHLMGEYPRPGFELEYGTIPILDCSDQPTPIYFDVAAGVTNTLIELSTIVIPGILLLLESKYREGVYDFNNDAQGRVMESGLTGKGRNTVVTGLHVVCSSFAAPPQSSPGRFAPQISRPRPLQPTFAPLNTHPLAVLAPPRQSRLPRPITLRVLVDDRELDTPWVLHTREMTNLHLGRQRPDADAYDAAARQAEEDELARLISKINTAALEARATHLRSGVPCSIAPLRYDRTTRSAVMGGMNYHVEIRFQDGVVWLARIRRSNATSPPPALRDYIIKSEVATLLFLEKTRVPAPKMYDYALEQPGNPVGVGFILMEKLPGKSLRWSLASEQQRRKVINQISDILIELRKYPFQDLGSLDNPGQSRVGPFARESLTNLLQSDMCITGPFRSMEDYHKTSLGLLMDGIIQEEAYTDRPVDAYLIHRFLLDLVPLVAPPSSNQGDFYLKHADDKGDHILVDESFNITGIVDWEWAHTAPASHAFNSPIALLPVADFYHGKNGLGDDELYLARLFREKGQEELAHVVQSGRLQHRFAFCCGYDLVDWDGFLGLFSGLREAVRVDHGMDWGEWRAVALDRYKDEPGLGLLLSREQLG</sequence>
<dbReference type="Proteomes" id="UP001397290">
    <property type="component" value="Unassembled WGS sequence"/>
</dbReference>
<dbReference type="Pfam" id="PF01636">
    <property type="entry name" value="APH"/>
    <property type="match status" value="1"/>
</dbReference>
<keyword evidence="3" id="KW-1185">Reference proteome</keyword>
<evidence type="ECO:0000259" key="1">
    <source>
        <dbReference type="Pfam" id="PF01636"/>
    </source>
</evidence>
<dbReference type="InterPro" id="IPR051678">
    <property type="entry name" value="AGP_Transferase"/>
</dbReference>
<dbReference type="AlphaFoldDB" id="A0AAW0RRE2"/>
<dbReference type="InterPro" id="IPR002575">
    <property type="entry name" value="Aminoglycoside_PTrfase"/>
</dbReference>
<comment type="caution">
    <text evidence="2">The sequence shown here is derived from an EMBL/GenBank/DDBJ whole genome shotgun (WGS) entry which is preliminary data.</text>
</comment>
<dbReference type="InterPro" id="IPR011009">
    <property type="entry name" value="Kinase-like_dom_sf"/>
</dbReference>
<name>A0AAW0RRE2_9HYPO</name>